<dbReference type="Gene3D" id="2.40.50.100">
    <property type="match status" value="1"/>
</dbReference>
<evidence type="ECO:0000313" key="5">
    <source>
        <dbReference type="Proteomes" id="UP000315017"/>
    </source>
</evidence>
<reference evidence="4 5" key="1">
    <citation type="submission" date="2019-02" db="EMBL/GenBank/DDBJ databases">
        <title>Deep-cultivation of Planctomycetes and their phenomic and genomic characterization uncovers novel biology.</title>
        <authorList>
            <person name="Wiegand S."/>
            <person name="Jogler M."/>
            <person name="Boedeker C."/>
            <person name="Pinto D."/>
            <person name="Vollmers J."/>
            <person name="Rivas-Marin E."/>
            <person name="Kohn T."/>
            <person name="Peeters S.H."/>
            <person name="Heuer A."/>
            <person name="Rast P."/>
            <person name="Oberbeckmann S."/>
            <person name="Bunk B."/>
            <person name="Jeske O."/>
            <person name="Meyerdierks A."/>
            <person name="Storesund J.E."/>
            <person name="Kallscheuer N."/>
            <person name="Luecker S."/>
            <person name="Lage O.M."/>
            <person name="Pohl T."/>
            <person name="Merkel B.J."/>
            <person name="Hornburger P."/>
            <person name="Mueller R.-W."/>
            <person name="Bruemmer F."/>
            <person name="Labrenz M."/>
            <person name="Spormann A.M."/>
            <person name="Op den Camp H."/>
            <person name="Overmann J."/>
            <person name="Amann R."/>
            <person name="Jetten M.S.M."/>
            <person name="Mascher T."/>
            <person name="Medema M.H."/>
            <person name="Devos D.P."/>
            <person name="Kaster A.-K."/>
            <person name="Ovreas L."/>
            <person name="Rohde M."/>
            <person name="Galperin M.Y."/>
            <person name="Jogler C."/>
        </authorList>
    </citation>
    <scope>NUCLEOTIDE SEQUENCE [LARGE SCALE GENOMIC DNA]</scope>
    <source>
        <strain evidence="4 5">ETA_A8</strain>
    </source>
</reference>
<dbReference type="GO" id="GO:0030313">
    <property type="term" value="C:cell envelope"/>
    <property type="evidence" value="ECO:0007669"/>
    <property type="project" value="TreeGrafter"/>
</dbReference>
<sequence length="475" mass="52159">MSQKILPANHRTAGRTGPLMIVIVVVAACATAAVFQQFWLPQARQLLNSSEAIPTAAEPGKQANEGRGESHAPHESPNSIQLSAQARKNIGLTDEFIQPIKLESFQKTISVPGMVIERPGRSVVEVTAPLTGVIMKIFPIEGESLAAGSKLFELRLTHEELVQTQAALLETVEELEVIKKEIARLEKLAADGAIPGKRIIEQKYEQQKREASLRSKRQALLLHGLTNEQVSTIIDKRELFRDLTVTVPTVTEDGSRTPAGTIFQVQGIKVAQGQQVEAGTTLATLADHAELYIEGEAFECDVADISQAADQKAAVTAVLEADGGQREVIEGLQVLYLATKIEPTKRTLDFFVTLPNRMQRDFQGEEGRRFYSWRFRPGQRVQLEIPVETLPNRIVLPIEAIAQDGTETYVFSPNGDQFERRSVHVEYRDARRAVIASDGSLFPGDRVALRAAQQLQVAIKNKSGGAPDPHAGHSH</sequence>
<keyword evidence="3" id="KW-1133">Transmembrane helix</keyword>
<feature type="region of interest" description="Disordered" evidence="2">
    <location>
        <begin position="55"/>
        <end position="78"/>
    </location>
</feature>
<keyword evidence="1" id="KW-0813">Transport</keyword>
<protein>
    <submittedName>
        <fullName evidence="4">Multidrug resistance protein MdtA</fullName>
    </submittedName>
</protein>
<evidence type="ECO:0000256" key="2">
    <source>
        <dbReference type="SAM" id="MobiDB-lite"/>
    </source>
</evidence>
<dbReference type="Gene3D" id="2.40.420.20">
    <property type="match status" value="1"/>
</dbReference>
<gene>
    <name evidence="4" type="primary">mdtA_4</name>
    <name evidence="4" type="ORF">ETAA8_20130</name>
</gene>
<dbReference type="Proteomes" id="UP000315017">
    <property type="component" value="Chromosome"/>
</dbReference>
<accession>A0A517Y9L8</accession>
<dbReference type="AlphaFoldDB" id="A0A517Y9L8"/>
<keyword evidence="3" id="KW-0812">Transmembrane</keyword>
<dbReference type="PANTHER" id="PTHR30097:SF4">
    <property type="entry name" value="SLR6042 PROTEIN"/>
    <property type="match status" value="1"/>
</dbReference>
<keyword evidence="3" id="KW-0472">Membrane</keyword>
<dbReference type="GO" id="GO:0015679">
    <property type="term" value="P:plasma membrane copper ion transport"/>
    <property type="evidence" value="ECO:0007669"/>
    <property type="project" value="TreeGrafter"/>
</dbReference>
<organism evidence="4 5">
    <name type="scientific">Anatilimnocola aggregata</name>
    <dbReference type="NCBI Taxonomy" id="2528021"/>
    <lineage>
        <taxon>Bacteria</taxon>
        <taxon>Pseudomonadati</taxon>
        <taxon>Planctomycetota</taxon>
        <taxon>Planctomycetia</taxon>
        <taxon>Pirellulales</taxon>
        <taxon>Pirellulaceae</taxon>
        <taxon>Anatilimnocola</taxon>
    </lineage>
</organism>
<dbReference type="Gene3D" id="2.40.30.170">
    <property type="match status" value="1"/>
</dbReference>
<dbReference type="SUPFAM" id="SSF111369">
    <property type="entry name" value="HlyD-like secretion proteins"/>
    <property type="match status" value="1"/>
</dbReference>
<dbReference type="GO" id="GO:0060003">
    <property type="term" value="P:copper ion export"/>
    <property type="evidence" value="ECO:0007669"/>
    <property type="project" value="TreeGrafter"/>
</dbReference>
<feature type="transmembrane region" description="Helical" evidence="3">
    <location>
        <begin position="21"/>
        <end position="40"/>
    </location>
</feature>
<dbReference type="RefSeq" id="WP_202921709.1">
    <property type="nucleotide sequence ID" value="NZ_CP036274.1"/>
</dbReference>
<evidence type="ECO:0000313" key="4">
    <source>
        <dbReference type="EMBL" id="QDU26929.1"/>
    </source>
</evidence>
<evidence type="ECO:0000256" key="1">
    <source>
        <dbReference type="ARBA" id="ARBA00022448"/>
    </source>
</evidence>
<dbReference type="KEGG" id="aagg:ETAA8_20130"/>
<dbReference type="PANTHER" id="PTHR30097">
    <property type="entry name" value="CATION EFFLUX SYSTEM PROTEIN CUSB"/>
    <property type="match status" value="1"/>
</dbReference>
<dbReference type="PROSITE" id="PS51257">
    <property type="entry name" value="PROKAR_LIPOPROTEIN"/>
    <property type="match status" value="1"/>
</dbReference>
<dbReference type="Gene3D" id="1.10.287.470">
    <property type="entry name" value="Helix hairpin bin"/>
    <property type="match status" value="1"/>
</dbReference>
<name>A0A517Y9L8_9BACT</name>
<dbReference type="InterPro" id="IPR051909">
    <property type="entry name" value="MFP_Cation_Efflux"/>
</dbReference>
<feature type="compositionally biased region" description="Basic and acidic residues" evidence="2">
    <location>
        <begin position="64"/>
        <end position="74"/>
    </location>
</feature>
<keyword evidence="5" id="KW-1185">Reference proteome</keyword>
<dbReference type="EMBL" id="CP036274">
    <property type="protein sequence ID" value="QDU26929.1"/>
    <property type="molecule type" value="Genomic_DNA"/>
</dbReference>
<evidence type="ECO:0000256" key="3">
    <source>
        <dbReference type="SAM" id="Phobius"/>
    </source>
</evidence>
<proteinExistence type="predicted"/>